<dbReference type="AlphaFoldDB" id="A0A2S3HKY6"/>
<name>A0A2S3HKY6_9POAL</name>
<evidence type="ECO:0000256" key="1">
    <source>
        <dbReference type="SAM" id="SignalP"/>
    </source>
</evidence>
<evidence type="ECO:0000313" key="2">
    <source>
        <dbReference type="EMBL" id="PAN25265.2"/>
    </source>
</evidence>
<dbReference type="Proteomes" id="UP000243499">
    <property type="component" value="Chromosome 4"/>
</dbReference>
<sequence>MRINQVLLLGVVLLVISSSDMVLNVASDGGAVVPEACLIFFIDNKIHDRPTCYSKCLAKFRDGKVYAEIDRLKGCKCIDCTLSTR</sequence>
<dbReference type="Gramene" id="PAN25265">
    <property type="protein sequence ID" value="PAN25265"/>
    <property type="gene ID" value="PAHAL_4G240600"/>
</dbReference>
<feature type="signal peptide" evidence="1">
    <location>
        <begin position="1"/>
        <end position="19"/>
    </location>
</feature>
<evidence type="ECO:0008006" key="3">
    <source>
        <dbReference type="Google" id="ProtNLM"/>
    </source>
</evidence>
<proteinExistence type="predicted"/>
<dbReference type="EMBL" id="CM008049">
    <property type="protein sequence ID" value="PAN25265.2"/>
    <property type="molecule type" value="Genomic_DNA"/>
</dbReference>
<keyword evidence="1" id="KW-0732">Signal</keyword>
<accession>A0A2S3HKY6</accession>
<feature type="chain" id="PRO_5015620786" description="Knottin scorpion toxin-like domain-containing protein" evidence="1">
    <location>
        <begin position="20"/>
        <end position="85"/>
    </location>
</feature>
<reference evidence="2" key="1">
    <citation type="submission" date="2018-04" db="EMBL/GenBank/DDBJ databases">
        <title>WGS assembly of Panicum hallii.</title>
        <authorList>
            <person name="Lovell J."/>
            <person name="Jenkins J."/>
            <person name="Lowry D."/>
            <person name="Mamidi S."/>
            <person name="Sreedasyam A."/>
            <person name="Weng X."/>
            <person name="Barry K."/>
            <person name="Bonette J."/>
            <person name="Campitelli B."/>
            <person name="Daum C."/>
            <person name="Gordon S."/>
            <person name="Gould B."/>
            <person name="Lipzen A."/>
            <person name="Macqueen A."/>
            <person name="Palacio-Mejia J."/>
            <person name="Plott C."/>
            <person name="Shakirov E."/>
            <person name="Shu S."/>
            <person name="Yoshinaga Y."/>
            <person name="Zane M."/>
            <person name="Rokhsar D."/>
            <person name="Grimwood J."/>
            <person name="Schmutz J."/>
            <person name="Juenger T."/>
        </authorList>
    </citation>
    <scope>NUCLEOTIDE SEQUENCE [LARGE SCALE GENOMIC DNA]</scope>
    <source>
        <strain evidence="2">FIL2</strain>
    </source>
</reference>
<protein>
    <recommendedName>
        <fullName evidence="3">Knottin scorpion toxin-like domain-containing protein</fullName>
    </recommendedName>
</protein>
<gene>
    <name evidence="2" type="ORF">PAHAL_4G240600</name>
</gene>
<organism evidence="2">
    <name type="scientific">Panicum hallii</name>
    <dbReference type="NCBI Taxonomy" id="206008"/>
    <lineage>
        <taxon>Eukaryota</taxon>
        <taxon>Viridiplantae</taxon>
        <taxon>Streptophyta</taxon>
        <taxon>Embryophyta</taxon>
        <taxon>Tracheophyta</taxon>
        <taxon>Spermatophyta</taxon>
        <taxon>Magnoliopsida</taxon>
        <taxon>Liliopsida</taxon>
        <taxon>Poales</taxon>
        <taxon>Poaceae</taxon>
        <taxon>PACMAD clade</taxon>
        <taxon>Panicoideae</taxon>
        <taxon>Panicodae</taxon>
        <taxon>Paniceae</taxon>
        <taxon>Panicinae</taxon>
        <taxon>Panicum</taxon>
        <taxon>Panicum sect. Panicum</taxon>
    </lineage>
</organism>